<evidence type="ECO:0000313" key="4">
    <source>
        <dbReference type="Proteomes" id="UP000006591"/>
    </source>
</evidence>
<proteinExistence type="predicted"/>
<keyword evidence="4" id="KW-1185">Reference proteome</keyword>
<reference evidence="3" key="1">
    <citation type="submission" date="2015-04" db="UniProtKB">
        <authorList>
            <consortium name="EnsemblPlants"/>
        </authorList>
    </citation>
    <scope>IDENTIFICATION</scope>
    <source>
        <strain evidence="3">SL10</strain>
    </source>
</reference>
<dbReference type="PANTHER" id="PTHR33065:SF19">
    <property type="entry name" value="OS11G0130700 PROTEIN"/>
    <property type="match status" value="1"/>
</dbReference>
<evidence type="ECO:0000256" key="1">
    <source>
        <dbReference type="SAM" id="MobiDB-lite"/>
    </source>
</evidence>
<feature type="domain" description="DUF6598" evidence="2">
    <location>
        <begin position="206"/>
        <end position="285"/>
    </location>
</feature>
<feature type="region of interest" description="Disordered" evidence="1">
    <location>
        <begin position="23"/>
        <end position="43"/>
    </location>
</feature>
<evidence type="ECO:0000259" key="2">
    <source>
        <dbReference type="Pfam" id="PF20241"/>
    </source>
</evidence>
<sequence>MLLCFFPIRRAAGANKLRRKGFSKIDGNSQQEEEEKEADDLDRDLGMMREELEREVLNTWLWGKDMDSILNEESEWQGTLPGWACPREDNYQSESEFSVDPDECDSFDGYWYEFRYEDGNPYYAAEREERWENQVMEQMKFTVSIAKQRQNDFFCPIFEGSLHVEGPCHLDPDILSTEHLLPQLPKWKNRWVNGYNHRNEPCRRAIQVYDLNVSSPHDEPMEIYGIFVFRDVRNNQQRNHVFQYSRDKPYKLRPGSNKIRPLIWPPRGIYAVGPMLIEYYLVIKGYCVQWGQFMIFDGKLSVGKLPPVTLCVDGDGILLLRFFPSNDKSFSHGGGVNDLLEHVTEDVLFGSMSFVPQNEGSSTASGGCSSCMDGLEISATAKWSPLFEQSD</sequence>
<feature type="compositionally biased region" description="Acidic residues" evidence="1">
    <location>
        <begin position="31"/>
        <end position="42"/>
    </location>
</feature>
<dbReference type="Pfam" id="PF20241">
    <property type="entry name" value="DUF6598"/>
    <property type="match status" value="1"/>
</dbReference>
<evidence type="ECO:0000313" key="3">
    <source>
        <dbReference type="EnsemblPlants" id="ONIVA06G04170.1"/>
    </source>
</evidence>
<dbReference type="Proteomes" id="UP000006591">
    <property type="component" value="Chromosome 6"/>
</dbReference>
<dbReference type="PANTHER" id="PTHR33065">
    <property type="entry name" value="OS07G0486400 PROTEIN"/>
    <property type="match status" value="1"/>
</dbReference>
<dbReference type="AlphaFoldDB" id="A0A0E0HL37"/>
<dbReference type="EnsemblPlants" id="ONIVA06G04170.1">
    <property type="protein sequence ID" value="ONIVA06G04170.1"/>
    <property type="gene ID" value="ONIVA06G04170"/>
</dbReference>
<dbReference type="Gramene" id="ONIVA06G04170.1">
    <property type="protein sequence ID" value="ONIVA06G04170.1"/>
    <property type="gene ID" value="ONIVA06G04170"/>
</dbReference>
<name>A0A0E0HL37_ORYNI</name>
<reference evidence="3" key="2">
    <citation type="submission" date="2018-04" db="EMBL/GenBank/DDBJ databases">
        <title>OnivRS2 (Oryza nivara Reference Sequence Version 2).</title>
        <authorList>
            <person name="Zhang J."/>
            <person name="Kudrna D."/>
            <person name="Lee S."/>
            <person name="Talag J."/>
            <person name="Rajasekar S."/>
            <person name="Welchert J."/>
            <person name="Hsing Y.-I."/>
            <person name="Wing R.A."/>
        </authorList>
    </citation>
    <scope>NUCLEOTIDE SEQUENCE [LARGE SCALE GENOMIC DNA]</scope>
    <source>
        <strain evidence="3">SL10</strain>
    </source>
</reference>
<protein>
    <recommendedName>
        <fullName evidence="2">DUF6598 domain-containing protein</fullName>
    </recommendedName>
</protein>
<accession>A0A0E0HL37</accession>
<organism evidence="3">
    <name type="scientific">Oryza nivara</name>
    <name type="common">Indian wild rice</name>
    <name type="synonym">Oryza sativa f. spontanea</name>
    <dbReference type="NCBI Taxonomy" id="4536"/>
    <lineage>
        <taxon>Eukaryota</taxon>
        <taxon>Viridiplantae</taxon>
        <taxon>Streptophyta</taxon>
        <taxon>Embryophyta</taxon>
        <taxon>Tracheophyta</taxon>
        <taxon>Spermatophyta</taxon>
        <taxon>Magnoliopsida</taxon>
        <taxon>Liliopsida</taxon>
        <taxon>Poales</taxon>
        <taxon>Poaceae</taxon>
        <taxon>BOP clade</taxon>
        <taxon>Oryzoideae</taxon>
        <taxon>Oryzeae</taxon>
        <taxon>Oryzinae</taxon>
        <taxon>Oryza</taxon>
    </lineage>
</organism>
<dbReference type="InterPro" id="IPR046533">
    <property type="entry name" value="DUF6598"/>
</dbReference>